<evidence type="ECO:0000256" key="2">
    <source>
        <dbReference type="ARBA" id="ARBA00022475"/>
    </source>
</evidence>
<evidence type="ECO:0000313" key="9">
    <source>
        <dbReference type="Proteomes" id="UP000239471"/>
    </source>
</evidence>
<dbReference type="GO" id="GO:0055085">
    <property type="term" value="P:transmembrane transport"/>
    <property type="evidence" value="ECO:0007669"/>
    <property type="project" value="UniProtKB-UniRule"/>
</dbReference>
<proteinExistence type="inferred from homology"/>
<keyword evidence="3 6" id="KW-0812">Transmembrane</keyword>
<feature type="transmembrane region" description="Helical" evidence="6">
    <location>
        <begin position="540"/>
        <end position="561"/>
    </location>
</feature>
<gene>
    <name evidence="8" type="primary">bceB</name>
    <name evidence="8" type="ORF">CLVI_08230</name>
</gene>
<feature type="transmembrane region" description="Helical" evidence="6">
    <location>
        <begin position="57"/>
        <end position="79"/>
    </location>
</feature>
<dbReference type="RefSeq" id="WP_242980550.1">
    <property type="nucleotide sequence ID" value="NZ_PVXQ01000006.1"/>
</dbReference>
<evidence type="ECO:0000259" key="7">
    <source>
        <dbReference type="Pfam" id="PF02687"/>
    </source>
</evidence>
<reference evidence="8 9" key="1">
    <citation type="submission" date="2018-03" db="EMBL/GenBank/DDBJ databases">
        <title>Genome sequence of Clostridium vincentii DSM 10228.</title>
        <authorList>
            <person name="Poehlein A."/>
            <person name="Daniel R."/>
        </authorList>
    </citation>
    <scope>NUCLEOTIDE SEQUENCE [LARGE SCALE GENOMIC DNA]</scope>
    <source>
        <strain evidence="8 9">DSM 10228</strain>
    </source>
</reference>
<evidence type="ECO:0000256" key="1">
    <source>
        <dbReference type="ARBA" id="ARBA00004651"/>
    </source>
</evidence>
<dbReference type="PANTHER" id="PTHR46795">
    <property type="entry name" value="ABC TRANSPORTER PERMEASE-RELATED-RELATED"/>
    <property type="match status" value="1"/>
</dbReference>
<evidence type="ECO:0000313" key="8">
    <source>
        <dbReference type="EMBL" id="PRR83573.1"/>
    </source>
</evidence>
<keyword evidence="2 6" id="KW-1003">Cell membrane</keyword>
<evidence type="ECO:0000256" key="3">
    <source>
        <dbReference type="ARBA" id="ARBA00022692"/>
    </source>
</evidence>
<dbReference type="InterPro" id="IPR052536">
    <property type="entry name" value="ABC-4_Integral_Memb_Prot"/>
</dbReference>
<evidence type="ECO:0000256" key="6">
    <source>
        <dbReference type="PIRNR" id="PIRNR018968"/>
    </source>
</evidence>
<feature type="domain" description="ABC3 transporter permease C-terminal" evidence="7">
    <location>
        <begin position="63"/>
        <end position="182"/>
    </location>
</feature>
<accession>A0A2T0BIA1</accession>
<protein>
    <submittedName>
        <fullName evidence="8">Bacitracin export permease protein BceB</fullName>
    </submittedName>
</protein>
<dbReference type="EMBL" id="PVXQ01000006">
    <property type="protein sequence ID" value="PRR83573.1"/>
    <property type="molecule type" value="Genomic_DNA"/>
</dbReference>
<feature type="transmembrane region" description="Helical" evidence="6">
    <location>
        <begin position="236"/>
        <end position="259"/>
    </location>
</feature>
<feature type="transmembrane region" description="Helical" evidence="6">
    <location>
        <begin position="151"/>
        <end position="175"/>
    </location>
</feature>
<feature type="transmembrane region" description="Helical" evidence="6">
    <location>
        <begin position="289"/>
        <end position="312"/>
    </location>
</feature>
<organism evidence="8 9">
    <name type="scientific">Clostridium vincentii</name>
    <dbReference type="NCBI Taxonomy" id="52704"/>
    <lineage>
        <taxon>Bacteria</taxon>
        <taxon>Bacillati</taxon>
        <taxon>Bacillota</taxon>
        <taxon>Clostridia</taxon>
        <taxon>Eubacteriales</taxon>
        <taxon>Clostridiaceae</taxon>
        <taxon>Clostridium</taxon>
    </lineage>
</organism>
<evidence type="ECO:0000256" key="5">
    <source>
        <dbReference type="ARBA" id="ARBA00023136"/>
    </source>
</evidence>
<keyword evidence="4 6" id="KW-1133">Transmembrane helix</keyword>
<keyword evidence="9" id="KW-1185">Reference proteome</keyword>
<dbReference type="Proteomes" id="UP000239471">
    <property type="component" value="Unassembled WGS sequence"/>
</dbReference>
<dbReference type="Pfam" id="PF02687">
    <property type="entry name" value="FtsX"/>
    <property type="match status" value="1"/>
</dbReference>
<sequence length="631" mass="71328">MYSKLSIRNIHRSFKDYSIYFLTLIFAVCLFYVFNSIESQKAMLDLDEINEGAFKAVSHIMGIASVFITFILAFLVIYANNYLVKRRKKELGIYMILGMEKNSISKILFIETLLIGIISLAIGLVLGVFMSQGLSILTAKMFEVDLKSFKFIFSGAACLKAILAFGGIYVLVALFNTTSIKRIKLIDFLTASKKNESIKVKKLWSSVILFIVSVICIGSAYFIMLKYGIAKLDYKILVSVILGSVGTLLFFMSLSGFLLKVVQSNKKIYLKELNMFLLRQINSKINTTFVSMTFICLMLFILICTLSGGLLINRALNKDIKDLTPHNVSMYSYNGDDFLTSLENNNFDFNKYTDRYHYYHIYTDNIKYSGLLDADSIEKGKNYYPVANDQAIPIIKLSDFNKELSMMGEETITLGKDQYVINSDINDFSEPLENILKKNKELTINNKVIKPAKDKVIDKTFSSAIMKNNFCTIVVDDTLITNQKPYNSFLNFDFKNKDSNLEKDLISDLDRVQSLVPDGKFNYVTDNQLKSSSKSLGVSMAYLAIYLGIIFMIASAAILAIQQLSESDDNIQRYNLLRKIGVEDNTIYQSVFRQVGIYFLVPLLLAIVHSVVGLKLSMNIVNMFGSGNSIV</sequence>
<feature type="transmembrane region" description="Helical" evidence="6">
    <location>
        <begin position="203"/>
        <end position="224"/>
    </location>
</feature>
<dbReference type="AlphaFoldDB" id="A0A2T0BIA1"/>
<comment type="similarity">
    <text evidence="6">Belongs to the ABC-4 integral membrane protein family.</text>
</comment>
<comment type="subcellular location">
    <subcellularLocation>
        <location evidence="1 6">Cell membrane</location>
        <topology evidence="1 6">Multi-pass membrane protein</topology>
    </subcellularLocation>
</comment>
<dbReference type="PIRSF" id="PIRSF018968">
    <property type="entry name" value="ABC_permease_BceB"/>
    <property type="match status" value="1"/>
</dbReference>
<keyword evidence="5 6" id="KW-0472">Membrane</keyword>
<keyword evidence="6" id="KW-0813">Transport</keyword>
<dbReference type="InterPro" id="IPR027022">
    <property type="entry name" value="ABC_permease_BceB-typ"/>
</dbReference>
<name>A0A2T0BIA1_9CLOT</name>
<dbReference type="InterPro" id="IPR003838">
    <property type="entry name" value="ABC3_permease_C"/>
</dbReference>
<feature type="transmembrane region" description="Helical" evidence="6">
    <location>
        <begin position="20"/>
        <end position="37"/>
    </location>
</feature>
<dbReference type="GO" id="GO:0005886">
    <property type="term" value="C:plasma membrane"/>
    <property type="evidence" value="ECO:0007669"/>
    <property type="project" value="UniProtKB-SubCell"/>
</dbReference>
<dbReference type="PANTHER" id="PTHR46795:SF3">
    <property type="entry name" value="ABC TRANSPORTER PERMEASE"/>
    <property type="match status" value="1"/>
</dbReference>
<feature type="transmembrane region" description="Helical" evidence="6">
    <location>
        <begin position="595"/>
        <end position="614"/>
    </location>
</feature>
<feature type="transmembrane region" description="Helical" evidence="6">
    <location>
        <begin position="107"/>
        <end position="131"/>
    </location>
</feature>
<evidence type="ECO:0000256" key="4">
    <source>
        <dbReference type="ARBA" id="ARBA00022989"/>
    </source>
</evidence>
<comment type="caution">
    <text evidence="8">The sequence shown here is derived from an EMBL/GenBank/DDBJ whole genome shotgun (WGS) entry which is preliminary data.</text>
</comment>